<dbReference type="SUPFAM" id="SSF50182">
    <property type="entry name" value="Sm-like ribonucleoproteins"/>
    <property type="match status" value="1"/>
</dbReference>
<comment type="caution">
    <text evidence="13">The sequence shown here is derived from an EMBL/GenBank/DDBJ whole genome shotgun (WGS) entry which is preliminary data.</text>
</comment>
<feature type="transmembrane region" description="Helical" evidence="9">
    <location>
        <begin position="521"/>
        <end position="548"/>
    </location>
</feature>
<gene>
    <name evidence="13" type="ORF">ACFPLB_10675</name>
</gene>
<dbReference type="InterPro" id="IPR006686">
    <property type="entry name" value="MscS_channel_CS"/>
</dbReference>
<keyword evidence="14" id="KW-1185">Reference proteome</keyword>
<dbReference type="InterPro" id="IPR011014">
    <property type="entry name" value="MscS_channel_TM-2"/>
</dbReference>
<feature type="transmembrane region" description="Helical" evidence="9">
    <location>
        <begin position="251"/>
        <end position="274"/>
    </location>
</feature>
<feature type="transmembrane region" description="Helical" evidence="9">
    <location>
        <begin position="477"/>
        <end position="501"/>
    </location>
</feature>
<dbReference type="EMBL" id="JBHSLL010000029">
    <property type="protein sequence ID" value="MFC5386431.1"/>
    <property type="molecule type" value="Genomic_DNA"/>
</dbReference>
<dbReference type="PROSITE" id="PS01246">
    <property type="entry name" value="UPF0003"/>
    <property type="match status" value="1"/>
</dbReference>
<dbReference type="InterPro" id="IPR049278">
    <property type="entry name" value="MS_channel_C"/>
</dbReference>
<organism evidence="13 14">
    <name type="scientific">Aquamicrobium segne</name>
    <dbReference type="NCBI Taxonomy" id="469547"/>
    <lineage>
        <taxon>Bacteria</taxon>
        <taxon>Pseudomonadati</taxon>
        <taxon>Pseudomonadota</taxon>
        <taxon>Alphaproteobacteria</taxon>
        <taxon>Hyphomicrobiales</taxon>
        <taxon>Phyllobacteriaceae</taxon>
        <taxon>Aquamicrobium</taxon>
    </lineage>
</organism>
<dbReference type="InterPro" id="IPR052702">
    <property type="entry name" value="MscS-like_channel"/>
</dbReference>
<evidence type="ECO:0000256" key="8">
    <source>
        <dbReference type="SAM" id="MobiDB-lite"/>
    </source>
</evidence>
<feature type="transmembrane region" description="Helical" evidence="9">
    <location>
        <begin position="326"/>
        <end position="351"/>
    </location>
</feature>
<dbReference type="Pfam" id="PF21082">
    <property type="entry name" value="MS_channel_3rd"/>
    <property type="match status" value="1"/>
</dbReference>
<dbReference type="InterPro" id="IPR006685">
    <property type="entry name" value="MscS_channel_2nd"/>
</dbReference>
<evidence type="ECO:0000256" key="1">
    <source>
        <dbReference type="ARBA" id="ARBA00004651"/>
    </source>
</evidence>
<evidence type="ECO:0000256" key="4">
    <source>
        <dbReference type="ARBA" id="ARBA00022692"/>
    </source>
</evidence>
<sequence>MLMQRGFRFFLLLTVLICSLCVVAQDRAFAKTAGQVAEQLQVLQELDSTLDELEKDIAAHSDHDASLVRVRLKLEKISAQASQDALPFKTRQEAINSRLEQLGAPPVEGQPPETPAFQDERQELVAEKNDINAVIATTQTVSARAHELIGQIAMIRHDLFRDTLMRRYPLVDIFSTKSASDASREFTRFSAAVSSWVTFSYKFKFNAMVEATLMALGAALVLLFGSRRLAGSLVRANPETQAPPYLTRLSVAFWSTLLPVATLSVFFAASWFFYHSNQLLSGDIELYLRAAMLMVVGVFLVNRLVTAALSPRLTQWRLVSVETRPARWLVLLVTAMAIAVGLNGFLGQVAIQMSSPLSLTVARSFVAALIVGVILILIGLVKPFRNQDGGRRPWPVWLRYFLFSVGALTIVAALSGYIGFAIFVSLQMVMTSAIFITAYIGFLCASAIGAEGGFGQTGLGRWMVLRGYMQETSMDQIGLAVSILLKILVLLVFLPMALFMWGFQPEDIQAWAWRLATGFSIGSVTISLFGILSGLIVFGLGYFFTRWLQNWLDGSVMARGKVDDGVRNSIRLGVGYAGIVLAAVVGISAAGINLSSLALIAGALSLGIGFGLQNVVSNFVSGLILLVERPFKVGDWIVAGDISGTVRKISVRATEIETFQRQTVILPNSNLINSAVGNWTHRNRLGRVEIKVGIAYGSNARRAREILTEIVRGHAFVLKNPEPYVQLVNFGSLALEFEVRFFLADITNSSGVQNDIRFAILEAFEREGIEIPSLPRTYYQLPQQAPWPLDDDKTEAEFAERQRLEAEQAAKARKRPRRPSKPDPA</sequence>
<protein>
    <submittedName>
        <fullName evidence="13">Mechanosensitive ion channel family protein</fullName>
    </submittedName>
</protein>
<keyword evidence="4 9" id="KW-0812">Transmembrane</keyword>
<feature type="chain" id="PRO_5047382240" evidence="10">
    <location>
        <begin position="25"/>
        <end position="825"/>
    </location>
</feature>
<dbReference type="PANTHER" id="PTHR30347:SF1">
    <property type="entry name" value="MECHANOSENSITIVE CHANNEL MSCK"/>
    <property type="match status" value="1"/>
</dbReference>
<evidence type="ECO:0000256" key="5">
    <source>
        <dbReference type="ARBA" id="ARBA00022989"/>
    </source>
</evidence>
<evidence type="ECO:0000256" key="10">
    <source>
        <dbReference type="SAM" id="SignalP"/>
    </source>
</evidence>
<feature type="domain" description="Mechanosensitive ion channel MscS C-terminal" evidence="12">
    <location>
        <begin position="688"/>
        <end position="771"/>
    </location>
</feature>
<comment type="similarity">
    <text evidence="2">Belongs to the MscS (TC 1.A.23) family.</text>
</comment>
<dbReference type="SUPFAM" id="SSF82861">
    <property type="entry name" value="Mechanosensitive channel protein MscS (YggB), transmembrane region"/>
    <property type="match status" value="1"/>
</dbReference>
<dbReference type="Gene3D" id="2.30.30.60">
    <property type="match status" value="1"/>
</dbReference>
<feature type="signal peptide" evidence="10">
    <location>
        <begin position="1"/>
        <end position="24"/>
    </location>
</feature>
<evidence type="ECO:0000313" key="14">
    <source>
        <dbReference type="Proteomes" id="UP001596016"/>
    </source>
</evidence>
<evidence type="ECO:0000259" key="12">
    <source>
        <dbReference type="Pfam" id="PF21082"/>
    </source>
</evidence>
<evidence type="ECO:0000313" key="13">
    <source>
        <dbReference type="EMBL" id="MFC5386431.1"/>
    </source>
</evidence>
<name>A0ABW0GZX3_9HYPH</name>
<evidence type="ECO:0000256" key="7">
    <source>
        <dbReference type="SAM" id="Coils"/>
    </source>
</evidence>
<evidence type="ECO:0000256" key="9">
    <source>
        <dbReference type="SAM" id="Phobius"/>
    </source>
</evidence>
<evidence type="ECO:0000256" key="6">
    <source>
        <dbReference type="ARBA" id="ARBA00023136"/>
    </source>
</evidence>
<dbReference type="PANTHER" id="PTHR30347">
    <property type="entry name" value="POTASSIUM CHANNEL RELATED"/>
    <property type="match status" value="1"/>
</dbReference>
<comment type="subcellular location">
    <subcellularLocation>
        <location evidence="1">Cell membrane</location>
        <topology evidence="1">Multi-pass membrane protein</topology>
    </subcellularLocation>
</comment>
<dbReference type="Proteomes" id="UP001596016">
    <property type="component" value="Unassembled WGS sequence"/>
</dbReference>
<feature type="transmembrane region" description="Helical" evidence="9">
    <location>
        <begin position="569"/>
        <end position="592"/>
    </location>
</feature>
<dbReference type="Pfam" id="PF00924">
    <property type="entry name" value="MS_channel_2nd"/>
    <property type="match status" value="1"/>
</dbReference>
<dbReference type="InterPro" id="IPR023408">
    <property type="entry name" value="MscS_beta-dom_sf"/>
</dbReference>
<feature type="transmembrane region" description="Helical" evidence="9">
    <location>
        <begin position="357"/>
        <end position="380"/>
    </location>
</feature>
<dbReference type="RefSeq" id="WP_378229421.1">
    <property type="nucleotide sequence ID" value="NZ_JBHSLL010000029.1"/>
</dbReference>
<dbReference type="InterPro" id="IPR011066">
    <property type="entry name" value="MscS_channel_C_sf"/>
</dbReference>
<accession>A0ABW0GZX3</accession>
<feature type="transmembrane region" description="Helical" evidence="9">
    <location>
        <begin position="400"/>
        <end position="426"/>
    </location>
</feature>
<dbReference type="InterPro" id="IPR010920">
    <property type="entry name" value="LSM_dom_sf"/>
</dbReference>
<keyword evidence="5 9" id="KW-1133">Transmembrane helix</keyword>
<reference evidence="14" key="1">
    <citation type="journal article" date="2019" name="Int. J. Syst. Evol. Microbiol.">
        <title>The Global Catalogue of Microorganisms (GCM) 10K type strain sequencing project: providing services to taxonomists for standard genome sequencing and annotation.</title>
        <authorList>
            <consortium name="The Broad Institute Genomics Platform"/>
            <consortium name="The Broad Institute Genome Sequencing Center for Infectious Disease"/>
            <person name="Wu L."/>
            <person name="Ma J."/>
        </authorList>
    </citation>
    <scope>NUCLEOTIDE SEQUENCE [LARGE SCALE GENOMIC DNA]</scope>
    <source>
        <strain evidence="14">CGMCC 4.1415</strain>
    </source>
</reference>
<feature type="transmembrane region" description="Helical" evidence="9">
    <location>
        <begin position="598"/>
        <end position="627"/>
    </location>
</feature>
<feature type="transmembrane region" description="Helical" evidence="9">
    <location>
        <begin position="432"/>
        <end position="456"/>
    </location>
</feature>
<keyword evidence="6 9" id="KW-0472">Membrane</keyword>
<keyword evidence="3" id="KW-1003">Cell membrane</keyword>
<feature type="region of interest" description="Disordered" evidence="8">
    <location>
        <begin position="805"/>
        <end position="825"/>
    </location>
</feature>
<keyword evidence="7" id="KW-0175">Coiled coil</keyword>
<dbReference type="Gene3D" id="3.30.70.100">
    <property type="match status" value="1"/>
</dbReference>
<proteinExistence type="inferred from homology"/>
<evidence type="ECO:0000259" key="11">
    <source>
        <dbReference type="Pfam" id="PF00924"/>
    </source>
</evidence>
<dbReference type="Gene3D" id="1.10.287.1260">
    <property type="match status" value="1"/>
</dbReference>
<dbReference type="SUPFAM" id="SSF82689">
    <property type="entry name" value="Mechanosensitive channel protein MscS (YggB), C-terminal domain"/>
    <property type="match status" value="1"/>
</dbReference>
<feature type="coiled-coil region" evidence="7">
    <location>
        <begin position="36"/>
        <end position="63"/>
    </location>
</feature>
<evidence type="ECO:0000256" key="2">
    <source>
        <dbReference type="ARBA" id="ARBA00008017"/>
    </source>
</evidence>
<evidence type="ECO:0000256" key="3">
    <source>
        <dbReference type="ARBA" id="ARBA00022475"/>
    </source>
</evidence>
<feature type="domain" description="Mechanosensitive ion channel MscS" evidence="11">
    <location>
        <begin position="614"/>
        <end position="681"/>
    </location>
</feature>
<feature type="transmembrane region" description="Helical" evidence="9">
    <location>
        <begin position="286"/>
        <end position="305"/>
    </location>
</feature>
<keyword evidence="10" id="KW-0732">Signal</keyword>
<feature type="transmembrane region" description="Helical" evidence="9">
    <location>
        <begin position="211"/>
        <end position="230"/>
    </location>
</feature>